<reference evidence="1 2" key="1">
    <citation type="submission" date="2019-05" db="EMBL/GenBank/DDBJ databases">
        <title>Dyadobacter AR-3-8 sp. nov., isolated from arctic soil.</title>
        <authorList>
            <person name="Chaudhary D.K."/>
        </authorList>
    </citation>
    <scope>NUCLEOTIDE SEQUENCE [LARGE SCALE GENOMIC DNA]</scope>
    <source>
        <strain evidence="1 2">AR-3-8</strain>
    </source>
</reference>
<keyword evidence="2" id="KW-1185">Reference proteome</keyword>
<dbReference type="Pfam" id="PF19570">
    <property type="entry name" value="DUF6088"/>
    <property type="match status" value="1"/>
</dbReference>
<sequence length="242" mass="27236">MSSLSDKITQQIKGMPEDISFGYAQLIISGQQYQSAAKILERLQKKGVIRKLSKGIFFKPKITPFGEKIPGEEQVLKPYLYQDGKRTAYITGNYLYNQMGLTTQVSATIQIASRNRRIFVSRGTIQATAVKSYVDVSDENYQLLGLLDAMKDLKQIPDLDIKSAITMFKKQVGQLDEKRLLELIGYALKYPPRVRALLGALLTAMGKRIETKPLSDSLNPLTTFKLNIDETLLPSALEWNIQ</sequence>
<dbReference type="EMBL" id="SZVO01000002">
    <property type="protein sequence ID" value="TKT93334.1"/>
    <property type="molecule type" value="Genomic_DNA"/>
</dbReference>
<gene>
    <name evidence="1" type="ORF">FDK13_05640</name>
</gene>
<dbReference type="RefSeq" id="WP_137339010.1">
    <property type="nucleotide sequence ID" value="NZ_SZVO01000002.1"/>
</dbReference>
<dbReference type="InterPro" id="IPR045738">
    <property type="entry name" value="DUF6088"/>
</dbReference>
<comment type="caution">
    <text evidence="1">The sequence shown here is derived from an EMBL/GenBank/DDBJ whole genome shotgun (WGS) entry which is preliminary data.</text>
</comment>
<evidence type="ECO:0000313" key="1">
    <source>
        <dbReference type="EMBL" id="TKT93334.1"/>
    </source>
</evidence>
<name>A0A4U6DFI8_9BACT</name>
<protein>
    <recommendedName>
        <fullName evidence="3">AbiEi antitoxin C-terminal domain-containing protein</fullName>
    </recommendedName>
</protein>
<evidence type="ECO:0000313" key="2">
    <source>
        <dbReference type="Proteomes" id="UP000304900"/>
    </source>
</evidence>
<dbReference type="OrthoDB" id="9798200at2"/>
<proteinExistence type="predicted"/>
<dbReference type="Proteomes" id="UP000304900">
    <property type="component" value="Unassembled WGS sequence"/>
</dbReference>
<dbReference type="AlphaFoldDB" id="A0A4U6DFI8"/>
<evidence type="ECO:0008006" key="3">
    <source>
        <dbReference type="Google" id="ProtNLM"/>
    </source>
</evidence>
<organism evidence="1 2">
    <name type="scientific">Dyadobacter frigoris</name>
    <dbReference type="NCBI Taxonomy" id="2576211"/>
    <lineage>
        <taxon>Bacteria</taxon>
        <taxon>Pseudomonadati</taxon>
        <taxon>Bacteroidota</taxon>
        <taxon>Cytophagia</taxon>
        <taxon>Cytophagales</taxon>
        <taxon>Spirosomataceae</taxon>
        <taxon>Dyadobacter</taxon>
    </lineage>
</organism>
<accession>A0A4U6DFI8</accession>